<dbReference type="Proteomes" id="UP001430953">
    <property type="component" value="Unassembled WGS sequence"/>
</dbReference>
<organism evidence="1 2">
    <name type="scientific">Cardiocondyla obscurior</name>
    <dbReference type="NCBI Taxonomy" id="286306"/>
    <lineage>
        <taxon>Eukaryota</taxon>
        <taxon>Metazoa</taxon>
        <taxon>Ecdysozoa</taxon>
        <taxon>Arthropoda</taxon>
        <taxon>Hexapoda</taxon>
        <taxon>Insecta</taxon>
        <taxon>Pterygota</taxon>
        <taxon>Neoptera</taxon>
        <taxon>Endopterygota</taxon>
        <taxon>Hymenoptera</taxon>
        <taxon>Apocrita</taxon>
        <taxon>Aculeata</taxon>
        <taxon>Formicoidea</taxon>
        <taxon>Formicidae</taxon>
        <taxon>Myrmicinae</taxon>
        <taxon>Cardiocondyla</taxon>
    </lineage>
</organism>
<keyword evidence="2" id="KW-1185">Reference proteome</keyword>
<dbReference type="AlphaFoldDB" id="A0AAW2G4X9"/>
<proteinExistence type="predicted"/>
<evidence type="ECO:0000313" key="1">
    <source>
        <dbReference type="EMBL" id="KAL0121197.1"/>
    </source>
</evidence>
<name>A0AAW2G4X9_9HYME</name>
<dbReference type="EMBL" id="JADYXP020000007">
    <property type="protein sequence ID" value="KAL0121197.1"/>
    <property type="molecule type" value="Genomic_DNA"/>
</dbReference>
<comment type="caution">
    <text evidence="1">The sequence shown here is derived from an EMBL/GenBank/DDBJ whole genome shotgun (WGS) entry which is preliminary data.</text>
</comment>
<evidence type="ECO:0000313" key="2">
    <source>
        <dbReference type="Proteomes" id="UP001430953"/>
    </source>
</evidence>
<protein>
    <submittedName>
        <fullName evidence="1">Uncharacterized protein</fullName>
    </submittedName>
</protein>
<reference evidence="1 2" key="1">
    <citation type="submission" date="2023-03" db="EMBL/GenBank/DDBJ databases">
        <title>High recombination rates correlate with genetic variation in Cardiocondyla obscurior ants.</title>
        <authorList>
            <person name="Errbii M."/>
        </authorList>
    </citation>
    <scope>NUCLEOTIDE SEQUENCE [LARGE SCALE GENOMIC DNA]</scope>
    <source>
        <strain evidence="1">Alpha-2009</strain>
        <tissue evidence="1">Whole body</tissue>
    </source>
</reference>
<sequence length="76" mass="8146">MTKTIHCPTAAEALASHGRASASVRVEAAILSWALCCKRRKASQVMGQSLAYITNRVLTGCSETILSNHSLRLLCS</sequence>
<gene>
    <name evidence="1" type="ORF">PUN28_008701</name>
</gene>
<accession>A0AAW2G4X9</accession>